<protein>
    <submittedName>
        <fullName evidence="1">Uncharacterized protein</fullName>
    </submittedName>
</protein>
<accession>A0A0F8WB21</accession>
<name>A0A0F8WB21_9ZZZZ</name>
<reference evidence="1" key="1">
    <citation type="journal article" date="2015" name="Nature">
        <title>Complex archaea that bridge the gap between prokaryotes and eukaryotes.</title>
        <authorList>
            <person name="Spang A."/>
            <person name="Saw J.H."/>
            <person name="Jorgensen S.L."/>
            <person name="Zaremba-Niedzwiedzka K."/>
            <person name="Martijn J."/>
            <person name="Lind A.E."/>
            <person name="van Eijk R."/>
            <person name="Schleper C."/>
            <person name="Guy L."/>
            <person name="Ettema T.J."/>
        </authorList>
    </citation>
    <scope>NUCLEOTIDE SEQUENCE</scope>
</reference>
<proteinExistence type="predicted"/>
<organism evidence="1">
    <name type="scientific">marine sediment metagenome</name>
    <dbReference type="NCBI Taxonomy" id="412755"/>
    <lineage>
        <taxon>unclassified sequences</taxon>
        <taxon>metagenomes</taxon>
        <taxon>ecological metagenomes</taxon>
    </lineage>
</organism>
<dbReference type="EMBL" id="LAZR01066312">
    <property type="protein sequence ID" value="KKK53828.1"/>
    <property type="molecule type" value="Genomic_DNA"/>
</dbReference>
<dbReference type="AlphaFoldDB" id="A0A0F8WB21"/>
<gene>
    <name evidence="1" type="ORF">LCGC14_3090870</name>
</gene>
<sequence>MDNNEYVIFLKSVLIKIENTLNFLKQKPPKHIPAYHKILGVQQKLAGLDKSYRDKLFPQLVKTRGIINYFTNGRYEEAYDQLFKLKTDLVHIHCEIENANNTVNKT</sequence>
<comment type="caution">
    <text evidence="1">The sequence shown here is derived from an EMBL/GenBank/DDBJ whole genome shotgun (WGS) entry which is preliminary data.</text>
</comment>
<evidence type="ECO:0000313" key="1">
    <source>
        <dbReference type="EMBL" id="KKK53828.1"/>
    </source>
</evidence>